<keyword evidence="3" id="KW-1185">Reference proteome</keyword>
<dbReference type="AlphaFoldDB" id="A0A8J2R3Y3"/>
<gene>
    <name evidence="2" type="ORF">DCHRY22_LOCUS13504</name>
</gene>
<feature type="signal peptide" evidence="1">
    <location>
        <begin position="1"/>
        <end position="26"/>
    </location>
</feature>
<proteinExistence type="predicted"/>
<evidence type="ECO:0000256" key="1">
    <source>
        <dbReference type="SAM" id="SignalP"/>
    </source>
</evidence>
<feature type="chain" id="PRO_5035236149" evidence="1">
    <location>
        <begin position="27"/>
        <end position="152"/>
    </location>
</feature>
<evidence type="ECO:0000313" key="2">
    <source>
        <dbReference type="EMBL" id="CAG9580038.1"/>
    </source>
</evidence>
<name>A0A8J2R3Y3_9NEOP</name>
<dbReference type="OrthoDB" id="6367990at2759"/>
<keyword evidence="1" id="KW-0732">Signal</keyword>
<accession>A0A8J2R3Y3</accession>
<organism evidence="2 3">
    <name type="scientific">Danaus chrysippus</name>
    <name type="common">African queen</name>
    <dbReference type="NCBI Taxonomy" id="151541"/>
    <lineage>
        <taxon>Eukaryota</taxon>
        <taxon>Metazoa</taxon>
        <taxon>Ecdysozoa</taxon>
        <taxon>Arthropoda</taxon>
        <taxon>Hexapoda</taxon>
        <taxon>Insecta</taxon>
        <taxon>Pterygota</taxon>
        <taxon>Neoptera</taxon>
        <taxon>Endopterygota</taxon>
        <taxon>Lepidoptera</taxon>
        <taxon>Glossata</taxon>
        <taxon>Ditrysia</taxon>
        <taxon>Papilionoidea</taxon>
        <taxon>Nymphalidae</taxon>
        <taxon>Danainae</taxon>
        <taxon>Danaini</taxon>
        <taxon>Danaina</taxon>
        <taxon>Danaus</taxon>
        <taxon>Anosia</taxon>
    </lineage>
</organism>
<sequence>MQKTTSSLATMRGVLVLILVICLVECTTEQRIDNRGSKASNLIQKVNGWRSQRGAHGKRSGKAPSSAPDWYITRILRRMAANSELNNSRDLDSRTTGDIYQANMEDLPNKFVIDAEVNSDIATKQAAKPMLDDDLLSNMKFWQMMKAASEDN</sequence>
<dbReference type="Proteomes" id="UP000789524">
    <property type="component" value="Unassembled WGS sequence"/>
</dbReference>
<protein>
    <submittedName>
        <fullName evidence="2">(African queen) hypothetical protein</fullName>
    </submittedName>
</protein>
<reference evidence="2" key="1">
    <citation type="submission" date="2021-09" db="EMBL/GenBank/DDBJ databases">
        <authorList>
            <person name="Martin H S."/>
        </authorList>
    </citation>
    <scope>NUCLEOTIDE SEQUENCE</scope>
</reference>
<evidence type="ECO:0000313" key="3">
    <source>
        <dbReference type="Proteomes" id="UP000789524"/>
    </source>
</evidence>
<dbReference type="EMBL" id="CAKASE010000079">
    <property type="protein sequence ID" value="CAG9580038.1"/>
    <property type="molecule type" value="Genomic_DNA"/>
</dbReference>
<comment type="caution">
    <text evidence="2">The sequence shown here is derived from an EMBL/GenBank/DDBJ whole genome shotgun (WGS) entry which is preliminary data.</text>
</comment>